<keyword evidence="2" id="KW-1185">Reference proteome</keyword>
<gene>
    <name evidence="1" type="ORF">NQ318_005071</name>
</gene>
<dbReference type="AlphaFoldDB" id="A0AAV8YFD2"/>
<accession>A0AAV8YFD2</accession>
<organism evidence="1 2">
    <name type="scientific">Aromia moschata</name>
    <dbReference type="NCBI Taxonomy" id="1265417"/>
    <lineage>
        <taxon>Eukaryota</taxon>
        <taxon>Metazoa</taxon>
        <taxon>Ecdysozoa</taxon>
        <taxon>Arthropoda</taxon>
        <taxon>Hexapoda</taxon>
        <taxon>Insecta</taxon>
        <taxon>Pterygota</taxon>
        <taxon>Neoptera</taxon>
        <taxon>Endopterygota</taxon>
        <taxon>Coleoptera</taxon>
        <taxon>Polyphaga</taxon>
        <taxon>Cucujiformia</taxon>
        <taxon>Chrysomeloidea</taxon>
        <taxon>Cerambycidae</taxon>
        <taxon>Cerambycinae</taxon>
        <taxon>Callichromatini</taxon>
        <taxon>Aromia</taxon>
    </lineage>
</organism>
<evidence type="ECO:0000313" key="2">
    <source>
        <dbReference type="Proteomes" id="UP001162162"/>
    </source>
</evidence>
<name>A0AAV8YFD2_9CUCU</name>
<dbReference type="Proteomes" id="UP001162162">
    <property type="component" value="Unassembled WGS sequence"/>
</dbReference>
<proteinExistence type="predicted"/>
<comment type="caution">
    <text evidence="1">The sequence shown here is derived from an EMBL/GenBank/DDBJ whole genome shotgun (WGS) entry which is preliminary data.</text>
</comment>
<sequence length="154" mass="18708">MLYRRWQTCIQLKETHNFQLDCRAPEEDDLFFDATQTRMAAIKKSHTYQFDSCEREDFQHCHHRREERQNWLFMMLKYDFIRGSTRILVHTQMTYNVSENFERMNCNSKNLKVNITYKYIVLSLELGSLPYIPDTQNLKNYVVVHLYPSVYFKG</sequence>
<protein>
    <submittedName>
        <fullName evidence="1">Uncharacterized protein</fullName>
    </submittedName>
</protein>
<evidence type="ECO:0000313" key="1">
    <source>
        <dbReference type="EMBL" id="KAJ8949748.1"/>
    </source>
</evidence>
<dbReference type="EMBL" id="JAPWTK010000111">
    <property type="protein sequence ID" value="KAJ8949748.1"/>
    <property type="molecule type" value="Genomic_DNA"/>
</dbReference>
<reference evidence="1" key="1">
    <citation type="journal article" date="2023" name="Insect Mol. Biol.">
        <title>Genome sequencing provides insights into the evolution of gene families encoding plant cell wall-degrading enzymes in longhorned beetles.</title>
        <authorList>
            <person name="Shin N.R."/>
            <person name="Okamura Y."/>
            <person name="Kirsch R."/>
            <person name="Pauchet Y."/>
        </authorList>
    </citation>
    <scope>NUCLEOTIDE SEQUENCE</scope>
    <source>
        <strain evidence="1">AMC_N1</strain>
    </source>
</reference>